<reference evidence="3" key="1">
    <citation type="submission" date="2021-01" db="EMBL/GenBank/DDBJ databases">
        <authorList>
            <consortium name="Genoscope - CEA"/>
            <person name="William W."/>
        </authorList>
    </citation>
    <scope>NUCLEOTIDE SEQUENCE</scope>
</reference>
<dbReference type="GO" id="GO:0005634">
    <property type="term" value="C:nucleus"/>
    <property type="evidence" value="ECO:0007669"/>
    <property type="project" value="TreeGrafter"/>
</dbReference>
<feature type="domain" description="HTH myb-type" evidence="2">
    <location>
        <begin position="121"/>
        <end position="167"/>
    </location>
</feature>
<evidence type="ECO:0000259" key="1">
    <source>
        <dbReference type="PROSITE" id="PS50090"/>
    </source>
</evidence>
<feature type="domain" description="Myb-like" evidence="1">
    <location>
        <begin position="121"/>
        <end position="163"/>
    </location>
</feature>
<feature type="domain" description="Myb-like" evidence="1">
    <location>
        <begin position="169"/>
        <end position="225"/>
    </location>
</feature>
<accession>A0A8S1P6M0</accession>
<feature type="domain" description="HTH myb-type" evidence="2">
    <location>
        <begin position="226"/>
        <end position="280"/>
    </location>
</feature>
<dbReference type="OrthoDB" id="2143914at2759"/>
<evidence type="ECO:0008006" key="5">
    <source>
        <dbReference type="Google" id="ProtNLM"/>
    </source>
</evidence>
<dbReference type="SMART" id="SM00717">
    <property type="entry name" value="SANT"/>
    <property type="match status" value="3"/>
</dbReference>
<feature type="domain" description="HTH myb-type" evidence="2">
    <location>
        <begin position="168"/>
        <end position="198"/>
    </location>
</feature>
<dbReference type="GO" id="GO:0000978">
    <property type="term" value="F:RNA polymerase II cis-regulatory region sequence-specific DNA binding"/>
    <property type="evidence" value="ECO:0007669"/>
    <property type="project" value="TreeGrafter"/>
</dbReference>
<sequence>MLNFFQSICCFSNREKPDKANRPIQKPVQTMSIQPIVSEQSQSQILQNDIIETDQYLQLDNQYYFEQLDFQSSSDIPSTQLPSDFMIQEDCINYQPIKEEINQNAKKEQIAIRKKRVLKLWDATEDAQLRVQYEKHNGKWNEIAKHMPGRNVSQCCQRWRRLQPIKIIKRKQWTQIEDEKILELVQQHGKNWKLISLRKNQFNYSALDFPGILSKQIRERYINKIDPEINTGPWTEAEDATIIKLYQEYRGKWSLISSHLKGRPENMVKNRFYCYIRRVHLGVQNPYQIVYNENSDSEQENSHDQIEFE</sequence>
<dbReference type="AlphaFoldDB" id="A0A8S1P6M0"/>
<dbReference type="GO" id="GO:0000981">
    <property type="term" value="F:DNA-binding transcription factor activity, RNA polymerase II-specific"/>
    <property type="evidence" value="ECO:0007669"/>
    <property type="project" value="TreeGrafter"/>
</dbReference>
<dbReference type="InterPro" id="IPR001005">
    <property type="entry name" value="SANT/Myb"/>
</dbReference>
<dbReference type="Pfam" id="PF13921">
    <property type="entry name" value="Myb_DNA-bind_6"/>
    <property type="match status" value="1"/>
</dbReference>
<protein>
    <recommendedName>
        <fullName evidence="5">Myb-like DNA-binding domain containing protein</fullName>
    </recommendedName>
</protein>
<keyword evidence="4" id="KW-1185">Reference proteome</keyword>
<dbReference type="CDD" id="cd00167">
    <property type="entry name" value="SANT"/>
    <property type="match status" value="3"/>
</dbReference>
<evidence type="ECO:0000313" key="3">
    <source>
        <dbReference type="EMBL" id="CAD8098561.1"/>
    </source>
</evidence>
<dbReference type="Pfam" id="PF00249">
    <property type="entry name" value="Myb_DNA-binding"/>
    <property type="match status" value="1"/>
</dbReference>
<dbReference type="EMBL" id="CAJJDN010000070">
    <property type="protein sequence ID" value="CAD8098561.1"/>
    <property type="molecule type" value="Genomic_DNA"/>
</dbReference>
<comment type="caution">
    <text evidence="3">The sequence shown here is derived from an EMBL/GenBank/DDBJ whole genome shotgun (WGS) entry which is preliminary data.</text>
</comment>
<evidence type="ECO:0000259" key="2">
    <source>
        <dbReference type="PROSITE" id="PS51294"/>
    </source>
</evidence>
<name>A0A8S1P6M0_9CILI</name>
<dbReference type="InterPro" id="IPR050560">
    <property type="entry name" value="MYB_TF"/>
</dbReference>
<dbReference type="InterPro" id="IPR017930">
    <property type="entry name" value="Myb_dom"/>
</dbReference>
<feature type="domain" description="Myb-like" evidence="1">
    <location>
        <begin position="226"/>
        <end position="276"/>
    </location>
</feature>
<dbReference type="PROSITE" id="PS51294">
    <property type="entry name" value="HTH_MYB"/>
    <property type="match status" value="3"/>
</dbReference>
<dbReference type="PROSITE" id="PS50090">
    <property type="entry name" value="MYB_LIKE"/>
    <property type="match status" value="3"/>
</dbReference>
<dbReference type="PANTHER" id="PTHR45614:SF69">
    <property type="entry name" value="CHROMOSOME UNDETERMINED SCAFFOLD_38, WHOLE GENOME SHOTGUN SEQUENCE"/>
    <property type="match status" value="1"/>
</dbReference>
<dbReference type="PANTHER" id="PTHR45614">
    <property type="entry name" value="MYB PROTEIN-RELATED"/>
    <property type="match status" value="1"/>
</dbReference>
<gene>
    <name evidence="3" type="ORF">PSON_ATCC_30995.1.T0700180</name>
</gene>
<evidence type="ECO:0000313" key="4">
    <source>
        <dbReference type="Proteomes" id="UP000692954"/>
    </source>
</evidence>
<dbReference type="Proteomes" id="UP000692954">
    <property type="component" value="Unassembled WGS sequence"/>
</dbReference>
<proteinExistence type="predicted"/>
<organism evidence="3 4">
    <name type="scientific">Paramecium sonneborni</name>
    <dbReference type="NCBI Taxonomy" id="65129"/>
    <lineage>
        <taxon>Eukaryota</taxon>
        <taxon>Sar</taxon>
        <taxon>Alveolata</taxon>
        <taxon>Ciliophora</taxon>
        <taxon>Intramacronucleata</taxon>
        <taxon>Oligohymenophorea</taxon>
        <taxon>Peniculida</taxon>
        <taxon>Parameciidae</taxon>
        <taxon>Paramecium</taxon>
    </lineage>
</organism>